<gene>
    <name evidence="2" type="ORF">M0R45_006406</name>
</gene>
<protein>
    <submittedName>
        <fullName evidence="2">Uncharacterized protein</fullName>
    </submittedName>
</protein>
<sequence length="91" mass="9885">MEEKKLTTHAEPSPDFRRREHPHPALLLPSTPSRVVSATIPAGKPPNVLPLSSGRLQSHLPCLAGVASSLAQPELLSLLRSPLLVQKEETR</sequence>
<name>A0AAW1YQI8_RUBAR</name>
<evidence type="ECO:0000313" key="3">
    <source>
        <dbReference type="Proteomes" id="UP001457282"/>
    </source>
</evidence>
<feature type="region of interest" description="Disordered" evidence="1">
    <location>
        <begin position="1"/>
        <end position="31"/>
    </location>
</feature>
<accession>A0AAW1YQI8</accession>
<feature type="compositionally biased region" description="Basic and acidic residues" evidence="1">
    <location>
        <begin position="1"/>
        <end position="18"/>
    </location>
</feature>
<dbReference type="AlphaFoldDB" id="A0AAW1YQI8"/>
<organism evidence="2 3">
    <name type="scientific">Rubus argutus</name>
    <name type="common">Southern blackberry</name>
    <dbReference type="NCBI Taxonomy" id="59490"/>
    <lineage>
        <taxon>Eukaryota</taxon>
        <taxon>Viridiplantae</taxon>
        <taxon>Streptophyta</taxon>
        <taxon>Embryophyta</taxon>
        <taxon>Tracheophyta</taxon>
        <taxon>Spermatophyta</taxon>
        <taxon>Magnoliopsida</taxon>
        <taxon>eudicotyledons</taxon>
        <taxon>Gunneridae</taxon>
        <taxon>Pentapetalae</taxon>
        <taxon>rosids</taxon>
        <taxon>fabids</taxon>
        <taxon>Rosales</taxon>
        <taxon>Rosaceae</taxon>
        <taxon>Rosoideae</taxon>
        <taxon>Rosoideae incertae sedis</taxon>
        <taxon>Rubus</taxon>
    </lineage>
</organism>
<reference evidence="2 3" key="1">
    <citation type="journal article" date="2023" name="G3 (Bethesda)">
        <title>A chromosome-length genome assembly and annotation of blackberry (Rubus argutus, cv. 'Hillquist').</title>
        <authorList>
            <person name="Bruna T."/>
            <person name="Aryal R."/>
            <person name="Dudchenko O."/>
            <person name="Sargent D.J."/>
            <person name="Mead D."/>
            <person name="Buti M."/>
            <person name="Cavallini A."/>
            <person name="Hytonen T."/>
            <person name="Andres J."/>
            <person name="Pham M."/>
            <person name="Weisz D."/>
            <person name="Mascagni F."/>
            <person name="Usai G."/>
            <person name="Natali L."/>
            <person name="Bassil N."/>
            <person name="Fernandez G.E."/>
            <person name="Lomsadze A."/>
            <person name="Armour M."/>
            <person name="Olukolu B."/>
            <person name="Poorten T."/>
            <person name="Britton C."/>
            <person name="Davik J."/>
            <person name="Ashrafi H."/>
            <person name="Aiden E.L."/>
            <person name="Borodovsky M."/>
            <person name="Worthington M."/>
        </authorList>
    </citation>
    <scope>NUCLEOTIDE SEQUENCE [LARGE SCALE GENOMIC DNA]</scope>
    <source>
        <strain evidence="2">PI 553951</strain>
    </source>
</reference>
<dbReference type="Proteomes" id="UP001457282">
    <property type="component" value="Unassembled WGS sequence"/>
</dbReference>
<evidence type="ECO:0000256" key="1">
    <source>
        <dbReference type="SAM" id="MobiDB-lite"/>
    </source>
</evidence>
<dbReference type="EMBL" id="JBEDUW010000001">
    <property type="protein sequence ID" value="KAK9950942.1"/>
    <property type="molecule type" value="Genomic_DNA"/>
</dbReference>
<keyword evidence="3" id="KW-1185">Reference proteome</keyword>
<evidence type="ECO:0000313" key="2">
    <source>
        <dbReference type="EMBL" id="KAK9950942.1"/>
    </source>
</evidence>
<comment type="caution">
    <text evidence="2">The sequence shown here is derived from an EMBL/GenBank/DDBJ whole genome shotgun (WGS) entry which is preliminary data.</text>
</comment>
<proteinExistence type="predicted"/>